<dbReference type="RefSeq" id="WP_067509311.1">
    <property type="nucleotide sequence ID" value="NZ_CP107943.1"/>
</dbReference>
<accession>A0A366D585</accession>
<proteinExistence type="predicted"/>
<dbReference type="OrthoDB" id="4568212at2"/>
<dbReference type="Proteomes" id="UP000252586">
    <property type="component" value="Unassembled WGS sequence"/>
</dbReference>
<evidence type="ECO:0000313" key="2">
    <source>
        <dbReference type="EMBL" id="RBO85197.1"/>
    </source>
</evidence>
<dbReference type="InterPro" id="IPR001387">
    <property type="entry name" value="Cro/C1-type_HTH"/>
</dbReference>
<comment type="caution">
    <text evidence="2">The sequence shown here is derived from an EMBL/GenBank/DDBJ whole genome shotgun (WGS) entry which is preliminary data.</text>
</comment>
<protein>
    <recommendedName>
        <fullName evidence="1">HTH cro/C1-type domain-containing protein</fullName>
    </recommendedName>
</protein>
<keyword evidence="3" id="KW-1185">Reference proteome</keyword>
<gene>
    <name evidence="2" type="ORF">DFR74_11545</name>
</gene>
<name>A0A366D585_9NOCA</name>
<feature type="domain" description="HTH cro/C1-type" evidence="1">
    <location>
        <begin position="58"/>
        <end position="82"/>
    </location>
</feature>
<evidence type="ECO:0000259" key="1">
    <source>
        <dbReference type="PROSITE" id="PS50943"/>
    </source>
</evidence>
<organism evidence="2 3">
    <name type="scientific">Nocardia puris</name>
    <dbReference type="NCBI Taxonomy" id="208602"/>
    <lineage>
        <taxon>Bacteria</taxon>
        <taxon>Bacillati</taxon>
        <taxon>Actinomycetota</taxon>
        <taxon>Actinomycetes</taxon>
        <taxon>Mycobacteriales</taxon>
        <taxon>Nocardiaceae</taxon>
        <taxon>Nocardia</taxon>
    </lineage>
</organism>
<dbReference type="EMBL" id="QNRE01000015">
    <property type="protein sequence ID" value="RBO85197.1"/>
    <property type="molecule type" value="Genomic_DNA"/>
</dbReference>
<sequence>MNNPGREPTRTPDRRGIPVEPARLNFDAIRAQAARLGLSEDALRGASGVWLRGLESDRDQRTVTLTVLARLSRVLDLSLDELVDLDSRGPEPPAPATASGAQDAHVVLALLALQGGVRIADVLDRLGWDLPRLDSALAVIADQLSPTALRVAVTDDRLTLLIRTEALPEDVRRPFDELRAAHRPLSAHAAVMLLRLVYEKVLAGFPEGDLHAVLTGNQASHGEAIDLIARRVALALTPLDQLGSITLTAHPDALFALGLADEPAADERRP</sequence>
<evidence type="ECO:0000313" key="3">
    <source>
        <dbReference type="Proteomes" id="UP000252586"/>
    </source>
</evidence>
<dbReference type="PROSITE" id="PS50943">
    <property type="entry name" value="HTH_CROC1"/>
    <property type="match status" value="1"/>
</dbReference>
<dbReference type="STRING" id="1210090.GCA_001613185_03151"/>
<dbReference type="AlphaFoldDB" id="A0A366D585"/>
<reference evidence="2 3" key="1">
    <citation type="submission" date="2018-06" db="EMBL/GenBank/DDBJ databases">
        <title>Genomic Encyclopedia of Type Strains, Phase IV (KMG-IV): sequencing the most valuable type-strain genomes for metagenomic binning, comparative biology and taxonomic classification.</title>
        <authorList>
            <person name="Goeker M."/>
        </authorList>
    </citation>
    <scope>NUCLEOTIDE SEQUENCE [LARGE SCALE GENOMIC DNA]</scope>
    <source>
        <strain evidence="2 3">DSM 44599</strain>
    </source>
</reference>